<dbReference type="GO" id="GO:0017183">
    <property type="term" value="P:protein histidyl modification to diphthamide"/>
    <property type="evidence" value="ECO:0007669"/>
    <property type="project" value="TreeGrafter"/>
</dbReference>
<protein>
    <recommendedName>
        <fullName evidence="2">Diphthine--ammonia ligase</fullName>
        <ecNumber evidence="1">6.3.1.14</ecNumber>
    </recommendedName>
    <alternativeName>
        <fullName evidence="3">Diphthamide synthase</fullName>
    </alternativeName>
    <alternativeName>
        <fullName evidence="4">Diphthamide synthetase</fullName>
    </alternativeName>
</protein>
<dbReference type="Gene3D" id="3.40.50.620">
    <property type="entry name" value="HUPs"/>
    <property type="match status" value="1"/>
</dbReference>
<evidence type="ECO:0000256" key="4">
    <source>
        <dbReference type="ARBA" id="ARBA00031552"/>
    </source>
</evidence>
<dbReference type="VEuPathDB" id="TriTrypDB:TEOVI_000610500"/>
<keyword evidence="7" id="KW-0067">ATP-binding</keyword>
<name>A0A1G4I768_TRYEQ</name>
<dbReference type="Gene3D" id="3.90.1490.10">
    <property type="entry name" value="putative n-type atp pyrophosphatase, domain 2"/>
    <property type="match status" value="1"/>
</dbReference>
<evidence type="ECO:0000259" key="6">
    <source>
        <dbReference type="Pfam" id="PF01902"/>
    </source>
</evidence>
<dbReference type="PANTHER" id="PTHR12196:SF2">
    <property type="entry name" value="DIPHTHINE--AMMONIA LIGASE"/>
    <property type="match status" value="1"/>
</dbReference>
<dbReference type="InterPro" id="IPR014729">
    <property type="entry name" value="Rossmann-like_a/b/a_fold"/>
</dbReference>
<evidence type="ECO:0000256" key="3">
    <source>
        <dbReference type="ARBA" id="ARBA00029814"/>
    </source>
</evidence>
<dbReference type="GeneID" id="92380044"/>
<comment type="caution">
    <text evidence="7">The sequence shown here is derived from an EMBL/GenBank/DDBJ whole genome shotgun (WGS) entry which is preliminary data.</text>
</comment>
<dbReference type="Proteomes" id="UP000195570">
    <property type="component" value="Unassembled WGS sequence"/>
</dbReference>
<sequence>MKTIALISGGKDSILSIILSMRYGHYPVVVANIAPECDDGRETVHEVDSYSFQTVGHEVVEEIAACMQLPFRRGYIRADQAKVQDLHYTSKRDEGDEIEALYRLLRSVKEEFPEVEAVTSGAILSNYQRHRVEDVCSRLKLRSLAFLWQRPAEEILDIATILRVEAILVKTATVGLVPQKHLGTSLLAARPELESIQRLYGAHAAGEGGEFETIVLDCPLFREKRLEVVELRPVIVDNNDYSPSGHAVLKVAQRAKTDEEKVADKHILQQLSLFTFPSDRMKHLPSLDQLIFEDLQMNENKAAFQTRKSEGDVEYWACTCGVYDACITSDRGAQQRILEDVLRKAIEDASKITHEVFFVLVLSPNVDLFDCFCAAFSIAFPDVCPPGCSFAEMNSLSAFRLEVLTAPQCSIDRSTMVVRSTSCWGAPSLGPYSFSNMLTVANECRTIVSGCVGLVSTTHQLATVADMGDLNVTSISEVCHSIGIPDEGTVKEFIAQFAFMYANSVNGLTYFRIQPNEVTHVTFLLTDMRFAPLLGPLWRWCSAKHGGGRELIFYRVTNLSGVPGKYVVCRVLPVVRLLCGAAVEAIFERRITADEREGT</sequence>
<dbReference type="CDD" id="cd01994">
    <property type="entry name" value="AANH_PF0828-like"/>
    <property type="match status" value="1"/>
</dbReference>
<dbReference type="GO" id="GO:0017178">
    <property type="term" value="F:diphthine-ammonia ligase activity"/>
    <property type="evidence" value="ECO:0007669"/>
    <property type="project" value="UniProtKB-EC"/>
</dbReference>
<dbReference type="FunFam" id="3.40.50.620:FF:000145">
    <property type="entry name" value="ATP-binding domain containing protein"/>
    <property type="match status" value="1"/>
</dbReference>
<comment type="catalytic activity">
    <reaction evidence="5">
        <text>diphthine-[translation elongation factor 2] + NH4(+) + ATP = diphthamide-[translation elongation factor 2] + AMP + diphosphate + H(+)</text>
        <dbReference type="Rhea" id="RHEA:19753"/>
        <dbReference type="Rhea" id="RHEA-COMP:10172"/>
        <dbReference type="Rhea" id="RHEA-COMP:10174"/>
        <dbReference type="ChEBI" id="CHEBI:15378"/>
        <dbReference type="ChEBI" id="CHEBI:16692"/>
        <dbReference type="ChEBI" id="CHEBI:28938"/>
        <dbReference type="ChEBI" id="CHEBI:30616"/>
        <dbReference type="ChEBI" id="CHEBI:33019"/>
        <dbReference type="ChEBI" id="CHEBI:82696"/>
        <dbReference type="ChEBI" id="CHEBI:456215"/>
        <dbReference type="EC" id="6.3.1.14"/>
    </reaction>
</comment>
<evidence type="ECO:0000313" key="8">
    <source>
        <dbReference type="Proteomes" id="UP000195570"/>
    </source>
</evidence>
<dbReference type="InterPro" id="IPR030662">
    <property type="entry name" value="DPH6/MJ0570"/>
</dbReference>
<evidence type="ECO:0000256" key="1">
    <source>
        <dbReference type="ARBA" id="ARBA00012089"/>
    </source>
</evidence>
<dbReference type="AlphaFoldDB" id="A0A1G4I768"/>
<feature type="domain" description="Diphthamide synthase" evidence="6">
    <location>
        <begin position="1"/>
        <end position="233"/>
    </location>
</feature>
<dbReference type="SUPFAM" id="SSF52402">
    <property type="entry name" value="Adenine nucleotide alpha hydrolases-like"/>
    <property type="match status" value="1"/>
</dbReference>
<dbReference type="PANTHER" id="PTHR12196">
    <property type="entry name" value="DOMAIN OF UNKNOWN FUNCTION 71 DUF71 -CONTAINING PROTEIN"/>
    <property type="match status" value="1"/>
</dbReference>
<gene>
    <name evidence="7" type="ORF">TEOVI_000610500</name>
</gene>
<dbReference type="NCBIfam" id="TIGR00290">
    <property type="entry name" value="MJ0570_dom"/>
    <property type="match status" value="1"/>
</dbReference>
<evidence type="ECO:0000256" key="2">
    <source>
        <dbReference type="ARBA" id="ARBA00018426"/>
    </source>
</evidence>
<dbReference type="InterPro" id="IPR002761">
    <property type="entry name" value="Diphthami_syn_dom"/>
</dbReference>
<dbReference type="EC" id="6.3.1.14" evidence="1"/>
<keyword evidence="7" id="KW-0547">Nucleotide-binding</keyword>
<reference evidence="7" key="1">
    <citation type="submission" date="2016-09" db="EMBL/GenBank/DDBJ databases">
        <authorList>
            <person name="Hebert L."/>
            <person name="Moumen B."/>
        </authorList>
    </citation>
    <scope>NUCLEOTIDE SEQUENCE [LARGE SCALE GENOMIC DNA]</scope>
    <source>
        <strain evidence="7">OVI</strain>
    </source>
</reference>
<accession>A0A1G4I768</accession>
<dbReference type="EMBL" id="CZPT02000801">
    <property type="protein sequence ID" value="SCU67757.1"/>
    <property type="molecule type" value="Genomic_DNA"/>
</dbReference>
<dbReference type="RefSeq" id="XP_067079037.1">
    <property type="nucleotide sequence ID" value="XM_067222936.1"/>
</dbReference>
<dbReference type="GO" id="GO:0005524">
    <property type="term" value="F:ATP binding"/>
    <property type="evidence" value="ECO:0007669"/>
    <property type="project" value="UniProtKB-KW"/>
</dbReference>
<dbReference type="Pfam" id="PF01902">
    <property type="entry name" value="Diphthami_syn_2"/>
    <property type="match status" value="1"/>
</dbReference>
<evidence type="ECO:0000256" key="5">
    <source>
        <dbReference type="ARBA" id="ARBA00048108"/>
    </source>
</evidence>
<proteinExistence type="predicted"/>
<organism evidence="7 8">
    <name type="scientific">Trypanosoma equiperdum</name>
    <dbReference type="NCBI Taxonomy" id="5694"/>
    <lineage>
        <taxon>Eukaryota</taxon>
        <taxon>Discoba</taxon>
        <taxon>Euglenozoa</taxon>
        <taxon>Kinetoplastea</taxon>
        <taxon>Metakinetoplastina</taxon>
        <taxon>Trypanosomatida</taxon>
        <taxon>Trypanosomatidae</taxon>
        <taxon>Trypanosoma</taxon>
    </lineage>
</organism>
<evidence type="ECO:0000313" key="7">
    <source>
        <dbReference type="EMBL" id="SCU67757.1"/>
    </source>
</evidence>
<keyword evidence="8" id="KW-1185">Reference proteome</keyword>